<dbReference type="AlphaFoldDB" id="A0A834VH72"/>
<sequence length="486" mass="54467">MTRHGWKFVALRRKQKESISSNSSNGKSKQISSSLSSSSSSLVSNQNQSNLQSQASSTKQQQKLWIHPPATLQNGHIAYLVKYFGNVEVNQPKGIEVVKESISRLKFIQPIKKSEGSKIPKVELTISVNGVAIQQPKTKKIYCQFPLHRISYCADDKTEKKFFSFIAKDIDTDKHLCFVFMSEKMSEEIILTIGQAFDLAYAKFIETSGRELEIRKQLILMQKKVCRLEEKNKQLKERLRKYEPVEDDENEDEDAIKIEKTNEMEESKTNQNDASTNESTASMNVNGNAAMQKSANSMPVPPLQPPPSAKKRGNQQISLIDVDVDLECNNNVLTLLDNANDFNGTSGFSKTNNGTVSSSQNIKLMSDLFDEDFNPRADDNQHINNHHLLPTSITEKTNVSITAIENNGKISKNSPIDDNIGAFITQEKDIFGCEPFKVKNEDPFGMTQFNENDLDSAIVDIDKKLAEMRLGFSQGLSADGFNMDSS</sequence>
<evidence type="ECO:0000256" key="3">
    <source>
        <dbReference type="ARBA" id="ARBA00022907"/>
    </source>
</evidence>
<dbReference type="FunFam" id="2.30.29.30:FF:000118">
    <property type="entry name" value="GULP PTB domain containing engulfment adaptor 1"/>
    <property type="match status" value="1"/>
</dbReference>
<dbReference type="InterPro" id="IPR051133">
    <property type="entry name" value="Adapter_Engulfment-Domain"/>
</dbReference>
<reference evidence="8" key="3">
    <citation type="submission" date="2022-06" db="UniProtKB">
        <authorList>
            <consortium name="EnsemblMetazoa"/>
        </authorList>
    </citation>
    <scope>IDENTIFICATION</scope>
</reference>
<evidence type="ECO:0000313" key="7">
    <source>
        <dbReference type="EMBL" id="KAF7495735.1"/>
    </source>
</evidence>
<keyword evidence="2" id="KW-0963">Cytoplasm</keyword>
<dbReference type="PROSITE" id="PS01179">
    <property type="entry name" value="PID"/>
    <property type="match status" value="1"/>
</dbReference>
<dbReference type="EMBL" id="WVUK01000046">
    <property type="protein sequence ID" value="KAF7495735.1"/>
    <property type="molecule type" value="Genomic_DNA"/>
</dbReference>
<dbReference type="CDD" id="cd01273">
    <property type="entry name" value="PTB_CED-6"/>
    <property type="match status" value="1"/>
</dbReference>
<reference evidence="7" key="2">
    <citation type="submission" date="2020-01" db="EMBL/GenBank/DDBJ databases">
        <authorList>
            <person name="Korhonen P.K.K."/>
            <person name="Guangxu M.G."/>
            <person name="Wang T.W."/>
            <person name="Stroehlein A.J.S."/>
            <person name="Young N.D."/>
            <person name="Ang C.-S.A."/>
            <person name="Fernando D.W.F."/>
            <person name="Lu H.L."/>
            <person name="Taylor S.T."/>
            <person name="Ehtesham M.E.M."/>
            <person name="Najaraj S.H.N."/>
            <person name="Harsha G.H.G."/>
            <person name="Madugundu A.M."/>
            <person name="Renuse S.R."/>
            <person name="Holt D.H."/>
            <person name="Pandey A.P."/>
            <person name="Papenfuss A.P."/>
            <person name="Gasser R.B.G."/>
            <person name="Fischer K.F."/>
        </authorList>
    </citation>
    <scope>NUCLEOTIDE SEQUENCE</scope>
    <source>
        <strain evidence="7">SSS_KF_BRIS2020</strain>
    </source>
</reference>
<keyword evidence="9" id="KW-1185">Reference proteome</keyword>
<feature type="compositionally biased region" description="Polar residues" evidence="5">
    <location>
        <begin position="269"/>
        <end position="297"/>
    </location>
</feature>
<dbReference type="SUPFAM" id="SSF50729">
    <property type="entry name" value="PH domain-like"/>
    <property type="match status" value="1"/>
</dbReference>
<dbReference type="InterPro" id="IPR006020">
    <property type="entry name" value="PTB/PI_dom"/>
</dbReference>
<dbReference type="GO" id="GO:0043277">
    <property type="term" value="P:apoptotic cell clearance"/>
    <property type="evidence" value="ECO:0007669"/>
    <property type="project" value="UniProtKB-ARBA"/>
</dbReference>
<proteinExistence type="inferred from homology"/>
<name>A0A834VH72_SARSC</name>
<reference evidence="9" key="1">
    <citation type="journal article" date="2020" name="PLoS Negl. Trop. Dis.">
        <title>High-quality nuclear genome for Sarcoptes scabiei-A critical resource for a neglected parasite.</title>
        <authorList>
            <person name="Korhonen P.K."/>
            <person name="Gasser R.B."/>
            <person name="Ma G."/>
            <person name="Wang T."/>
            <person name="Stroehlein A.J."/>
            <person name="Young N.D."/>
            <person name="Ang C.S."/>
            <person name="Fernando D.D."/>
            <person name="Lu H.C."/>
            <person name="Taylor S."/>
            <person name="Reynolds S.L."/>
            <person name="Mofiz E."/>
            <person name="Najaraj S.H."/>
            <person name="Gowda H."/>
            <person name="Madugundu A."/>
            <person name="Renuse S."/>
            <person name="Holt D."/>
            <person name="Pandey A."/>
            <person name="Papenfuss A.T."/>
            <person name="Fischer K."/>
        </authorList>
    </citation>
    <scope>NUCLEOTIDE SEQUENCE [LARGE SCALE GENOMIC DNA]</scope>
</reference>
<accession>A0A834VH72</accession>
<dbReference type="PANTHER" id="PTHR11232:SF77">
    <property type="entry name" value="GULP PTB DOMAIN CONTAINING ENGULFMENT ADAPTOR 1"/>
    <property type="match status" value="1"/>
</dbReference>
<evidence type="ECO:0000256" key="4">
    <source>
        <dbReference type="ARBA" id="ARBA00060944"/>
    </source>
</evidence>
<organism evidence="7">
    <name type="scientific">Sarcoptes scabiei</name>
    <name type="common">Itch mite</name>
    <name type="synonym">Acarus scabiei</name>
    <dbReference type="NCBI Taxonomy" id="52283"/>
    <lineage>
        <taxon>Eukaryota</taxon>
        <taxon>Metazoa</taxon>
        <taxon>Ecdysozoa</taxon>
        <taxon>Arthropoda</taxon>
        <taxon>Chelicerata</taxon>
        <taxon>Arachnida</taxon>
        <taxon>Acari</taxon>
        <taxon>Acariformes</taxon>
        <taxon>Sarcoptiformes</taxon>
        <taxon>Astigmata</taxon>
        <taxon>Psoroptidia</taxon>
        <taxon>Sarcoptoidea</taxon>
        <taxon>Sarcoptidae</taxon>
        <taxon>Sarcoptinae</taxon>
        <taxon>Sarcoptes</taxon>
    </lineage>
</organism>
<dbReference type="Pfam" id="PF00640">
    <property type="entry name" value="PID"/>
    <property type="match status" value="1"/>
</dbReference>
<feature type="compositionally biased region" description="Pro residues" evidence="5">
    <location>
        <begin position="299"/>
        <end position="308"/>
    </location>
</feature>
<dbReference type="Gene3D" id="2.30.29.30">
    <property type="entry name" value="Pleckstrin-homology domain (PH domain)/Phosphotyrosine-binding domain (PTB)"/>
    <property type="match status" value="1"/>
</dbReference>
<evidence type="ECO:0000313" key="9">
    <source>
        <dbReference type="Proteomes" id="UP000070412"/>
    </source>
</evidence>
<gene>
    <name evidence="7" type="primary">SSS_56g</name>
    <name evidence="7" type="ORF">SSS_56</name>
</gene>
<keyword evidence="3" id="KW-0581">Phagocytosis</keyword>
<dbReference type="PANTHER" id="PTHR11232">
    <property type="entry name" value="PHOSPHOTYROSINE INTERACTION DOMAIN-CONTAINING FAMILY MEMBER"/>
    <property type="match status" value="1"/>
</dbReference>
<comment type="similarity">
    <text evidence="4">Belongs to the ced-6 family.</text>
</comment>
<dbReference type="InterPro" id="IPR011993">
    <property type="entry name" value="PH-like_dom_sf"/>
</dbReference>
<dbReference type="Proteomes" id="UP000070412">
    <property type="component" value="Unassembled WGS sequence"/>
</dbReference>
<feature type="domain" description="PID" evidence="6">
    <location>
        <begin position="77"/>
        <end position="211"/>
    </location>
</feature>
<feature type="compositionally biased region" description="Basic and acidic residues" evidence="5">
    <location>
        <begin position="259"/>
        <end position="268"/>
    </location>
</feature>
<dbReference type="GO" id="GO:0005737">
    <property type="term" value="C:cytoplasm"/>
    <property type="evidence" value="ECO:0007669"/>
    <property type="project" value="UniProtKB-SubCell"/>
</dbReference>
<evidence type="ECO:0000313" key="8">
    <source>
        <dbReference type="EnsemblMetazoa" id="KAF7495735.1"/>
    </source>
</evidence>
<evidence type="ECO:0000256" key="2">
    <source>
        <dbReference type="ARBA" id="ARBA00022490"/>
    </source>
</evidence>
<protein>
    <submittedName>
        <fullName evidence="7">PTB domain-containing engulfment adapter protein 1</fullName>
    </submittedName>
</protein>
<dbReference type="OMA" id="HAIRFQL"/>
<feature type="compositionally biased region" description="Low complexity" evidence="5">
    <location>
        <begin position="18"/>
        <end position="62"/>
    </location>
</feature>
<evidence type="ECO:0000256" key="1">
    <source>
        <dbReference type="ARBA" id="ARBA00004496"/>
    </source>
</evidence>
<dbReference type="SMART" id="SM00462">
    <property type="entry name" value="PTB"/>
    <property type="match status" value="1"/>
</dbReference>
<evidence type="ECO:0000256" key="5">
    <source>
        <dbReference type="SAM" id="MobiDB-lite"/>
    </source>
</evidence>
<feature type="region of interest" description="Disordered" evidence="5">
    <location>
        <begin position="17"/>
        <end position="62"/>
    </location>
</feature>
<evidence type="ECO:0000259" key="6">
    <source>
        <dbReference type="PROSITE" id="PS01179"/>
    </source>
</evidence>
<feature type="region of interest" description="Disordered" evidence="5">
    <location>
        <begin position="259"/>
        <end position="314"/>
    </location>
</feature>
<dbReference type="EnsemblMetazoa" id="SSS_56s_mrna">
    <property type="protein sequence ID" value="KAF7495735.1"/>
    <property type="gene ID" value="SSS_56"/>
</dbReference>
<comment type="subcellular location">
    <subcellularLocation>
        <location evidence="1">Cytoplasm</location>
    </subcellularLocation>
</comment>
<dbReference type="OrthoDB" id="10057585at2759"/>